<evidence type="ECO:0000313" key="2">
    <source>
        <dbReference type="EMBL" id="WVW78735.1"/>
    </source>
</evidence>
<evidence type="ECO:0000256" key="1">
    <source>
        <dbReference type="SAM" id="MobiDB-lite"/>
    </source>
</evidence>
<evidence type="ECO:0000313" key="3">
    <source>
        <dbReference type="Proteomes" id="UP000092730"/>
    </source>
</evidence>
<dbReference type="KEGG" id="kbi:90824311"/>
<organism evidence="2 3">
    <name type="scientific">Kwoniella bestiolae CBS 10118</name>
    <dbReference type="NCBI Taxonomy" id="1296100"/>
    <lineage>
        <taxon>Eukaryota</taxon>
        <taxon>Fungi</taxon>
        <taxon>Dikarya</taxon>
        <taxon>Basidiomycota</taxon>
        <taxon>Agaricomycotina</taxon>
        <taxon>Tremellomycetes</taxon>
        <taxon>Tremellales</taxon>
        <taxon>Cryptococcaceae</taxon>
        <taxon>Kwoniella</taxon>
    </lineage>
</organism>
<accession>A0AAJ8M5N6</accession>
<feature type="compositionally biased region" description="Polar residues" evidence="1">
    <location>
        <begin position="1"/>
        <end position="28"/>
    </location>
</feature>
<feature type="region of interest" description="Disordered" evidence="1">
    <location>
        <begin position="1"/>
        <end position="131"/>
    </location>
</feature>
<proteinExistence type="predicted"/>
<dbReference type="GeneID" id="90824311"/>
<feature type="compositionally biased region" description="Polar residues" evidence="1">
    <location>
        <begin position="65"/>
        <end position="76"/>
    </location>
</feature>
<keyword evidence="3" id="KW-1185">Reference proteome</keyword>
<sequence>MSALASTIQQVGLSTQVESQPQSPSEISRTVPGLRSCLKARPSSRSAVESNNRGIVWADDRPPSTAASEHSYQSTKLDIPTADQRSPMSDTADQDGHNGSAWSSHQHHLGAKTDSHGAHHAYHDAYDMEQG</sequence>
<protein>
    <submittedName>
        <fullName evidence="2">Uncharacterized protein</fullName>
    </submittedName>
</protein>
<dbReference type="AlphaFoldDB" id="A0AAJ8M5N6"/>
<reference evidence="2" key="2">
    <citation type="submission" date="2024-02" db="EMBL/GenBank/DDBJ databases">
        <title>Comparative genomics of Cryptococcus and Kwoniella reveals pathogenesis evolution and contrasting modes of karyotype evolution via chromosome fusion or intercentromeric recombination.</title>
        <authorList>
            <person name="Coelho M.A."/>
            <person name="David-Palma M."/>
            <person name="Shea T."/>
            <person name="Bowers K."/>
            <person name="McGinley-Smith S."/>
            <person name="Mohammad A.W."/>
            <person name="Gnirke A."/>
            <person name="Yurkov A.M."/>
            <person name="Nowrousian M."/>
            <person name="Sun S."/>
            <person name="Cuomo C.A."/>
            <person name="Heitman J."/>
        </authorList>
    </citation>
    <scope>NUCLEOTIDE SEQUENCE</scope>
    <source>
        <strain evidence="2">CBS 10118</strain>
    </source>
</reference>
<name>A0AAJ8M5N6_9TREE</name>
<feature type="compositionally biased region" description="Polar residues" evidence="1">
    <location>
        <begin position="43"/>
        <end position="53"/>
    </location>
</feature>
<dbReference type="RefSeq" id="XP_065725203.1">
    <property type="nucleotide sequence ID" value="XM_065869131.1"/>
</dbReference>
<dbReference type="Proteomes" id="UP000092730">
    <property type="component" value="Chromosome 1"/>
</dbReference>
<gene>
    <name evidence="2" type="ORF">I302_100695</name>
</gene>
<feature type="compositionally biased region" description="Basic and acidic residues" evidence="1">
    <location>
        <begin position="111"/>
        <end position="131"/>
    </location>
</feature>
<reference evidence="2" key="1">
    <citation type="submission" date="2013-07" db="EMBL/GenBank/DDBJ databases">
        <authorList>
            <consortium name="The Broad Institute Genome Sequencing Platform"/>
            <person name="Cuomo C."/>
            <person name="Litvintseva A."/>
            <person name="Chen Y."/>
            <person name="Heitman J."/>
            <person name="Sun S."/>
            <person name="Springer D."/>
            <person name="Dromer F."/>
            <person name="Young S.K."/>
            <person name="Zeng Q."/>
            <person name="Gargeya S."/>
            <person name="Fitzgerald M."/>
            <person name="Abouelleil A."/>
            <person name="Alvarado L."/>
            <person name="Berlin A.M."/>
            <person name="Chapman S.B."/>
            <person name="Dewar J."/>
            <person name="Goldberg J."/>
            <person name="Griggs A."/>
            <person name="Gujja S."/>
            <person name="Hansen M."/>
            <person name="Howarth C."/>
            <person name="Imamovic A."/>
            <person name="Larimer J."/>
            <person name="McCowan C."/>
            <person name="Murphy C."/>
            <person name="Pearson M."/>
            <person name="Priest M."/>
            <person name="Roberts A."/>
            <person name="Saif S."/>
            <person name="Shea T."/>
            <person name="Sykes S."/>
            <person name="Wortman J."/>
            <person name="Nusbaum C."/>
            <person name="Birren B."/>
        </authorList>
    </citation>
    <scope>NUCLEOTIDE SEQUENCE</scope>
    <source>
        <strain evidence="2">CBS 10118</strain>
    </source>
</reference>
<dbReference type="EMBL" id="CP144541">
    <property type="protein sequence ID" value="WVW78735.1"/>
    <property type="molecule type" value="Genomic_DNA"/>
</dbReference>